<reference evidence="2" key="2">
    <citation type="journal article" date="2022" name="Microb. Genom.">
        <title>A chromosome-scale genome assembly of the tomato pathogen Cladosporium fulvum reveals a compartmentalized genome architecture and the presence of a dispensable chromosome.</title>
        <authorList>
            <person name="Zaccaron A.Z."/>
            <person name="Chen L.H."/>
            <person name="Samaras A."/>
            <person name="Stergiopoulos I."/>
        </authorList>
    </citation>
    <scope>NUCLEOTIDE SEQUENCE</scope>
    <source>
        <strain evidence="2">Race5_Kim</strain>
    </source>
</reference>
<evidence type="ECO:0000313" key="2">
    <source>
        <dbReference type="EMBL" id="UJO24669.1"/>
    </source>
</evidence>
<dbReference type="RefSeq" id="XP_047769035.1">
    <property type="nucleotide sequence ID" value="XM_047912527.1"/>
</dbReference>
<feature type="compositionally biased region" description="Acidic residues" evidence="1">
    <location>
        <begin position="28"/>
        <end position="47"/>
    </location>
</feature>
<feature type="region of interest" description="Disordered" evidence="1">
    <location>
        <begin position="26"/>
        <end position="68"/>
    </location>
</feature>
<dbReference type="Proteomes" id="UP000756132">
    <property type="component" value="Chromosome 12"/>
</dbReference>
<proteinExistence type="predicted"/>
<reference evidence="2" key="1">
    <citation type="submission" date="2021-12" db="EMBL/GenBank/DDBJ databases">
        <authorList>
            <person name="Zaccaron A."/>
            <person name="Stergiopoulos I."/>
        </authorList>
    </citation>
    <scope>NUCLEOTIDE SEQUENCE</scope>
    <source>
        <strain evidence="2">Race5_Kim</strain>
    </source>
</reference>
<dbReference type="KEGG" id="ffu:CLAFUR5_13379"/>
<accession>A0A9Q8UW48</accession>
<organism evidence="2 3">
    <name type="scientific">Passalora fulva</name>
    <name type="common">Tomato leaf mold</name>
    <name type="synonym">Cladosporium fulvum</name>
    <dbReference type="NCBI Taxonomy" id="5499"/>
    <lineage>
        <taxon>Eukaryota</taxon>
        <taxon>Fungi</taxon>
        <taxon>Dikarya</taxon>
        <taxon>Ascomycota</taxon>
        <taxon>Pezizomycotina</taxon>
        <taxon>Dothideomycetes</taxon>
        <taxon>Dothideomycetidae</taxon>
        <taxon>Mycosphaerellales</taxon>
        <taxon>Mycosphaerellaceae</taxon>
        <taxon>Fulvia</taxon>
    </lineage>
</organism>
<evidence type="ECO:0000256" key="1">
    <source>
        <dbReference type="SAM" id="MobiDB-lite"/>
    </source>
</evidence>
<dbReference type="GeneID" id="71993257"/>
<dbReference type="EMBL" id="CP090174">
    <property type="protein sequence ID" value="UJO24669.1"/>
    <property type="molecule type" value="Genomic_DNA"/>
</dbReference>
<feature type="compositionally biased region" description="Acidic residues" evidence="1">
    <location>
        <begin position="56"/>
        <end position="68"/>
    </location>
</feature>
<dbReference type="AlphaFoldDB" id="A0A9Q8UW48"/>
<evidence type="ECO:0000313" key="3">
    <source>
        <dbReference type="Proteomes" id="UP000756132"/>
    </source>
</evidence>
<gene>
    <name evidence="2" type="ORF">CLAFUR5_13379</name>
</gene>
<name>A0A9Q8UW48_PASFU</name>
<sequence>MEKLDLERTLLKMALLNEELEANGKLEDYEESAVETDGEESEEEEVEFIVGGTESDAVDEEDYEEAEY</sequence>
<keyword evidence="3" id="KW-1185">Reference proteome</keyword>
<protein>
    <submittedName>
        <fullName evidence="2">Uncharacterized protein</fullName>
    </submittedName>
</protein>